<comment type="caution">
    <text evidence="2">The sequence shown here is derived from an EMBL/GenBank/DDBJ whole genome shotgun (WGS) entry which is preliminary data.</text>
</comment>
<feature type="signal peptide" evidence="1">
    <location>
        <begin position="1"/>
        <end position="28"/>
    </location>
</feature>
<gene>
    <name evidence="2" type="ORF">E4634_05470</name>
</gene>
<evidence type="ECO:0000313" key="2">
    <source>
        <dbReference type="EMBL" id="TGD74650.1"/>
    </source>
</evidence>
<keyword evidence="2" id="KW-0378">Hydrolase</keyword>
<dbReference type="RefSeq" id="WP_135441613.1">
    <property type="nucleotide sequence ID" value="NZ_SRLE01000005.1"/>
</dbReference>
<keyword evidence="1" id="KW-0732">Signal</keyword>
<evidence type="ECO:0000313" key="3">
    <source>
        <dbReference type="Proteomes" id="UP000298050"/>
    </source>
</evidence>
<sequence>MGTFARTGNRRQQLVLALATTLALGWHAGTQATTYAYEHIANGARGQLISADGQLVAGVRGSDFAPTIWRDGTAYAVGNGNDFYRWLGISASGWVLANTADLSNVYGAPAIWAWNAGSGSFARTDIGAFPDLQDTIGAGIDDQNNVFGYATNRERPADKIFRPYIWTMATGFTELTSFGHPDYPELPIAVSPGGVIATPNLSYQFGVPGSEVAVTPPPSPYTADNSATQFVNDAGMRAGFLRTVDAGVTFRHLARYSPDTSAWQVIAGPSGPSILWDTGSLDAQGTLTATVNDPAPGFPEIGVRAEGPDGVAADVAPQISAAYAGLIHVDGLNGETGSGALLADLTLGDASVMGKLVPVEACTADCLVATLELSVKVVDRNGSCTGLKNRSRVRVSVSDETGAPVAGAAVSVALIDRAETLLEGVTNARGRATLRSSGPGCNGRVNAFVTGVTLPGASLDRTAGTLAASVLP</sequence>
<dbReference type="AlphaFoldDB" id="A0A4Z0M5F4"/>
<proteinExistence type="predicted"/>
<keyword evidence="2" id="KW-0121">Carboxypeptidase</keyword>
<dbReference type="EMBL" id="SRLE01000005">
    <property type="protein sequence ID" value="TGD74650.1"/>
    <property type="molecule type" value="Genomic_DNA"/>
</dbReference>
<evidence type="ECO:0000256" key="1">
    <source>
        <dbReference type="SAM" id="SignalP"/>
    </source>
</evidence>
<name>A0A4Z0M5F4_9GAMM</name>
<dbReference type="GO" id="GO:0004180">
    <property type="term" value="F:carboxypeptidase activity"/>
    <property type="evidence" value="ECO:0007669"/>
    <property type="project" value="UniProtKB-KW"/>
</dbReference>
<keyword evidence="2" id="KW-0645">Protease</keyword>
<organism evidence="2 3">
    <name type="scientific">Mangrovimicrobium sediminis</name>
    <dbReference type="NCBI Taxonomy" id="2562682"/>
    <lineage>
        <taxon>Bacteria</taxon>
        <taxon>Pseudomonadati</taxon>
        <taxon>Pseudomonadota</taxon>
        <taxon>Gammaproteobacteria</taxon>
        <taxon>Cellvibrionales</taxon>
        <taxon>Halieaceae</taxon>
        <taxon>Mangrovimicrobium</taxon>
    </lineage>
</organism>
<keyword evidence="3" id="KW-1185">Reference proteome</keyword>
<dbReference type="Proteomes" id="UP000298050">
    <property type="component" value="Unassembled WGS sequence"/>
</dbReference>
<feature type="chain" id="PRO_5021404678" evidence="1">
    <location>
        <begin position="29"/>
        <end position="472"/>
    </location>
</feature>
<protein>
    <submittedName>
        <fullName evidence="2">Carboxypeptidase regulatory-like domain-containing protein</fullName>
    </submittedName>
</protein>
<accession>A0A4Z0M5F4</accession>
<reference evidence="2 3" key="1">
    <citation type="submission" date="2019-04" db="EMBL/GenBank/DDBJ databases">
        <title>Taxonomy of novel Haliea sp. from mangrove soil of West Coast of India.</title>
        <authorList>
            <person name="Verma A."/>
            <person name="Kumar P."/>
            <person name="Krishnamurthi S."/>
        </authorList>
    </citation>
    <scope>NUCLEOTIDE SEQUENCE [LARGE SCALE GENOMIC DNA]</scope>
    <source>
        <strain evidence="2 3">SAOS-164</strain>
    </source>
</reference>